<dbReference type="OrthoDB" id="2374504at2"/>
<feature type="compositionally biased region" description="Polar residues" evidence="4">
    <location>
        <begin position="215"/>
        <end position="232"/>
    </location>
</feature>
<evidence type="ECO:0000256" key="3">
    <source>
        <dbReference type="ARBA" id="ARBA00024344"/>
    </source>
</evidence>
<keyword evidence="5" id="KW-0167">Capsid protein</keyword>
<dbReference type="Gene3D" id="1.20.1260.10">
    <property type="match status" value="1"/>
</dbReference>
<feature type="region of interest" description="Disordered" evidence="4">
    <location>
        <begin position="215"/>
        <end position="266"/>
    </location>
</feature>
<dbReference type="Proteomes" id="UP000234748">
    <property type="component" value="Unassembled WGS sequence"/>
</dbReference>
<dbReference type="InterPro" id="IPR012851">
    <property type="entry name" value="Spore_coat_CotF-like"/>
</dbReference>
<keyword evidence="1" id="KW-0749">Sporulation</keyword>
<dbReference type="AlphaFoldDB" id="A0A2N5M3X2"/>
<comment type="subcellular location">
    <subcellularLocation>
        <location evidence="2">Spore coat</location>
    </subcellularLocation>
</comment>
<dbReference type="InterPro" id="IPR012347">
    <property type="entry name" value="Ferritin-like"/>
</dbReference>
<dbReference type="EMBL" id="PGUY01000047">
    <property type="protein sequence ID" value="PLT29060.1"/>
    <property type="molecule type" value="Genomic_DNA"/>
</dbReference>
<dbReference type="GO" id="GO:0030435">
    <property type="term" value="P:sporulation resulting in formation of a cellular spore"/>
    <property type="evidence" value="ECO:0007669"/>
    <property type="project" value="UniProtKB-KW"/>
</dbReference>
<evidence type="ECO:0000256" key="1">
    <source>
        <dbReference type="ARBA" id="ARBA00022969"/>
    </source>
</evidence>
<sequence length="266" mass="29980">MPFGAHETMEVHECLMEKVNMLNQFNFYMKHAKNPQLTNMIIRHQQEEIRSYNELVSYTHDYNRFTPISPNTNIRGMEPQQINYGLQNPPSFQPESSLNQLGDKEVAIGMLLCHKNAARNSMWGALEIADPTLRKIMINCSVNCANQAYEVFLFMNENGMYQVPELNNETAKTLLHSYVPTGKELENTYFGRQGQNAGMSGQTKNAQGNYTFTGSQQGMDFNVNSPQSTLYGGNQEAGRQQYPQTGTPGYGGTQGISPYGNQNYGR</sequence>
<comment type="caution">
    <text evidence="5">The sequence shown here is derived from an EMBL/GenBank/DDBJ whole genome shotgun (WGS) entry which is preliminary data.</text>
</comment>
<evidence type="ECO:0000256" key="4">
    <source>
        <dbReference type="SAM" id="MobiDB-lite"/>
    </source>
</evidence>
<reference evidence="5 6" key="1">
    <citation type="submission" date="2017-11" db="EMBL/GenBank/DDBJ databases">
        <title>Comparitive Functional Genomics of Dry Heat Resistant strains isolated from the Viking Spacecraft.</title>
        <authorList>
            <person name="Seuylemezian A."/>
            <person name="Cooper K."/>
            <person name="Vaishampayan P."/>
        </authorList>
    </citation>
    <scope>NUCLEOTIDE SEQUENCE [LARGE SCALE GENOMIC DNA]</scope>
    <source>
        <strain evidence="5 6">V1-29</strain>
    </source>
</reference>
<evidence type="ECO:0000313" key="6">
    <source>
        <dbReference type="Proteomes" id="UP000234748"/>
    </source>
</evidence>
<dbReference type="Pfam" id="PF07875">
    <property type="entry name" value="Coat_F"/>
    <property type="match status" value="1"/>
</dbReference>
<dbReference type="RefSeq" id="WP_101643751.1">
    <property type="nucleotide sequence ID" value="NZ_PGUY01000047.1"/>
</dbReference>
<evidence type="ECO:0000256" key="2">
    <source>
        <dbReference type="ARBA" id="ARBA00024325"/>
    </source>
</evidence>
<gene>
    <name evidence="5" type="ORF">CUU66_15550</name>
</gene>
<evidence type="ECO:0000313" key="5">
    <source>
        <dbReference type="EMBL" id="PLT29060.1"/>
    </source>
</evidence>
<keyword evidence="6" id="KW-1185">Reference proteome</keyword>
<name>A0A2N5M3X2_9BACI</name>
<accession>A0A2N5M3X2</accession>
<organism evidence="5 6">
    <name type="scientific">Peribacillus deserti</name>
    <dbReference type="NCBI Taxonomy" id="673318"/>
    <lineage>
        <taxon>Bacteria</taxon>
        <taxon>Bacillati</taxon>
        <taxon>Bacillota</taxon>
        <taxon>Bacilli</taxon>
        <taxon>Bacillales</taxon>
        <taxon>Bacillaceae</taxon>
        <taxon>Peribacillus</taxon>
    </lineage>
</organism>
<protein>
    <submittedName>
        <fullName evidence="5">Spore coat protein</fullName>
    </submittedName>
</protein>
<proteinExistence type="inferred from homology"/>
<comment type="similarity">
    <text evidence="3">Belongs to the CotF family.</text>
</comment>
<dbReference type="PANTHER" id="PTHR39183:SF1">
    <property type="entry name" value="SPORE COAT PROTEIN F-LIKE PROTEIN YHCQ"/>
    <property type="match status" value="1"/>
</dbReference>
<dbReference type="PANTHER" id="PTHR39183">
    <property type="entry name" value="SPORE COAT PROTEIN F-LIKE PROTEIN YHCQ"/>
    <property type="match status" value="1"/>
</dbReference>
<keyword evidence="5" id="KW-0946">Virion</keyword>